<dbReference type="EMBL" id="CP061169">
    <property type="protein sequence ID" value="QPZ37957.1"/>
    <property type="molecule type" value="Genomic_DNA"/>
</dbReference>
<keyword evidence="5 13" id="KW-0812">Transmembrane</keyword>
<keyword evidence="15" id="KW-1185">Reference proteome</keyword>
<keyword evidence="9" id="KW-0406">Ion transport</keyword>
<evidence type="ECO:0000256" key="8">
    <source>
        <dbReference type="ARBA" id="ARBA00022989"/>
    </source>
</evidence>
<keyword evidence="3" id="KW-0813">Transport</keyword>
<evidence type="ECO:0000256" key="3">
    <source>
        <dbReference type="ARBA" id="ARBA00022448"/>
    </source>
</evidence>
<evidence type="ECO:0000256" key="4">
    <source>
        <dbReference type="ARBA" id="ARBA00022538"/>
    </source>
</evidence>
<evidence type="ECO:0000313" key="15">
    <source>
        <dbReference type="Proteomes" id="UP000662814"/>
    </source>
</evidence>
<evidence type="ECO:0000256" key="6">
    <source>
        <dbReference type="ARBA" id="ARBA00022826"/>
    </source>
</evidence>
<sequence length="215" mass="23397">MATKQGPERLAAFTDAIVAIAITLLILPLVDAASDDINSGSTFAEFFGEHWGQLGSFLISFAVIARLWVGHHRIFEHLRTYSPRILTLTILWSLTVVIMPLPTAMTANFAVEPAVIGFYIATMGMSSLMLTLLVVVIRGSENENPDDRLPLSVLASSAGTTVLFFIAGIVGVLFPVVNYYALFILVLSWPVSAIFGRVLRLRAPEAESRVPRHGA</sequence>
<evidence type="ECO:0000256" key="11">
    <source>
        <dbReference type="ARBA" id="ARBA00023303"/>
    </source>
</evidence>
<proteinExistence type="inferred from homology"/>
<comment type="similarity">
    <text evidence="2">Belongs to the TMEM175 family.</text>
</comment>
<feature type="transmembrane region" description="Helical" evidence="13">
    <location>
        <begin position="50"/>
        <end position="69"/>
    </location>
</feature>
<organism evidence="14 15">
    <name type="scientific">Paramicrobacterium chengjingii</name>
    <dbReference type="NCBI Taxonomy" id="2769067"/>
    <lineage>
        <taxon>Bacteria</taxon>
        <taxon>Bacillati</taxon>
        <taxon>Actinomycetota</taxon>
        <taxon>Actinomycetes</taxon>
        <taxon>Micrococcales</taxon>
        <taxon>Microbacteriaceae</taxon>
        <taxon>Paramicrobacterium</taxon>
    </lineage>
</organism>
<evidence type="ECO:0000256" key="12">
    <source>
        <dbReference type="ARBA" id="ARBA00034430"/>
    </source>
</evidence>
<evidence type="ECO:0000256" key="7">
    <source>
        <dbReference type="ARBA" id="ARBA00022958"/>
    </source>
</evidence>
<comment type="catalytic activity">
    <reaction evidence="12">
        <text>K(+)(in) = K(+)(out)</text>
        <dbReference type="Rhea" id="RHEA:29463"/>
        <dbReference type="ChEBI" id="CHEBI:29103"/>
    </reaction>
</comment>
<evidence type="ECO:0000256" key="1">
    <source>
        <dbReference type="ARBA" id="ARBA00004141"/>
    </source>
</evidence>
<comment type="subcellular location">
    <subcellularLocation>
        <location evidence="1">Membrane</location>
        <topology evidence="1">Multi-pass membrane protein</topology>
    </subcellularLocation>
</comment>
<name>A0ABX6YGQ1_9MICO</name>
<accession>A0ABX6YGQ1</accession>
<feature type="transmembrane region" description="Helical" evidence="13">
    <location>
        <begin position="180"/>
        <end position="199"/>
    </location>
</feature>
<dbReference type="Proteomes" id="UP000662814">
    <property type="component" value="Chromosome"/>
</dbReference>
<feature type="transmembrane region" description="Helical" evidence="13">
    <location>
        <begin position="149"/>
        <end position="174"/>
    </location>
</feature>
<keyword evidence="8 13" id="KW-1133">Transmembrane helix</keyword>
<feature type="transmembrane region" description="Helical" evidence="13">
    <location>
        <begin position="81"/>
        <end position="102"/>
    </location>
</feature>
<keyword evidence="4" id="KW-0633">Potassium transport</keyword>
<feature type="transmembrane region" description="Helical" evidence="13">
    <location>
        <begin position="114"/>
        <end position="137"/>
    </location>
</feature>
<protein>
    <submittedName>
        <fullName evidence="14">DUF1211 domain-containing protein</fullName>
    </submittedName>
</protein>
<dbReference type="PANTHER" id="PTHR31462">
    <property type="entry name" value="ENDOSOMAL/LYSOSOMAL POTASSIUM CHANNEL TMEM175"/>
    <property type="match status" value="1"/>
</dbReference>
<evidence type="ECO:0000256" key="2">
    <source>
        <dbReference type="ARBA" id="ARBA00006920"/>
    </source>
</evidence>
<keyword evidence="11" id="KW-0407">Ion channel</keyword>
<feature type="transmembrane region" description="Helical" evidence="13">
    <location>
        <begin position="12"/>
        <end position="30"/>
    </location>
</feature>
<keyword evidence="10 13" id="KW-0472">Membrane</keyword>
<dbReference type="PANTHER" id="PTHR31462:SF5">
    <property type="entry name" value="ENDOSOMAL_LYSOSOMAL PROTON CHANNEL TMEM175"/>
    <property type="match status" value="1"/>
</dbReference>
<keyword evidence="7" id="KW-0630">Potassium</keyword>
<dbReference type="RefSeq" id="WP_166987863.1">
    <property type="nucleotide sequence ID" value="NZ_CP061169.1"/>
</dbReference>
<evidence type="ECO:0000256" key="5">
    <source>
        <dbReference type="ARBA" id="ARBA00022692"/>
    </source>
</evidence>
<evidence type="ECO:0000256" key="10">
    <source>
        <dbReference type="ARBA" id="ARBA00023136"/>
    </source>
</evidence>
<dbReference type="Pfam" id="PF06736">
    <property type="entry name" value="TMEM175"/>
    <property type="match status" value="1"/>
</dbReference>
<keyword evidence="6" id="KW-0631">Potassium channel</keyword>
<evidence type="ECO:0000256" key="9">
    <source>
        <dbReference type="ARBA" id="ARBA00023065"/>
    </source>
</evidence>
<evidence type="ECO:0000256" key="13">
    <source>
        <dbReference type="SAM" id="Phobius"/>
    </source>
</evidence>
<reference evidence="14 15" key="1">
    <citation type="submission" date="2020-12" db="EMBL/GenBank/DDBJ databases">
        <title>Microbacterium sp. HY060.</title>
        <authorList>
            <person name="Zhou J."/>
        </authorList>
    </citation>
    <scope>NUCLEOTIDE SEQUENCE [LARGE SCALE GENOMIC DNA]</scope>
    <source>
        <strain evidence="14 15">HY60</strain>
    </source>
</reference>
<dbReference type="InterPro" id="IPR010617">
    <property type="entry name" value="TMEM175-like"/>
</dbReference>
<gene>
    <name evidence="14" type="ORF">HCR76_14275</name>
</gene>
<evidence type="ECO:0000313" key="14">
    <source>
        <dbReference type="EMBL" id="QPZ37957.1"/>
    </source>
</evidence>